<proteinExistence type="predicted"/>
<dbReference type="AlphaFoldDB" id="A0ABD3M824"/>
<reference evidence="1 2" key="1">
    <citation type="submission" date="2024-10" db="EMBL/GenBank/DDBJ databases">
        <title>Updated reference genomes for cyclostephanoid diatoms.</title>
        <authorList>
            <person name="Roberts W.R."/>
            <person name="Alverson A.J."/>
        </authorList>
    </citation>
    <scope>NUCLEOTIDE SEQUENCE [LARGE SCALE GENOMIC DNA]</scope>
    <source>
        <strain evidence="1 2">AJA232-27</strain>
    </source>
</reference>
<dbReference type="Proteomes" id="UP001530293">
    <property type="component" value="Unassembled WGS sequence"/>
</dbReference>
<organism evidence="1 2">
    <name type="scientific">Discostella pseudostelligera</name>
    <dbReference type="NCBI Taxonomy" id="259834"/>
    <lineage>
        <taxon>Eukaryota</taxon>
        <taxon>Sar</taxon>
        <taxon>Stramenopiles</taxon>
        <taxon>Ochrophyta</taxon>
        <taxon>Bacillariophyta</taxon>
        <taxon>Coscinodiscophyceae</taxon>
        <taxon>Thalassiosirophycidae</taxon>
        <taxon>Stephanodiscales</taxon>
        <taxon>Stephanodiscaceae</taxon>
        <taxon>Discostella</taxon>
    </lineage>
</organism>
<accession>A0ABD3M824</accession>
<comment type="caution">
    <text evidence="1">The sequence shown here is derived from an EMBL/GenBank/DDBJ whole genome shotgun (WGS) entry which is preliminary data.</text>
</comment>
<evidence type="ECO:0000313" key="1">
    <source>
        <dbReference type="EMBL" id="KAL3760220.1"/>
    </source>
</evidence>
<protein>
    <submittedName>
        <fullName evidence="1">Uncharacterized protein</fullName>
    </submittedName>
</protein>
<evidence type="ECO:0000313" key="2">
    <source>
        <dbReference type="Proteomes" id="UP001530293"/>
    </source>
</evidence>
<keyword evidence="2" id="KW-1185">Reference proteome</keyword>
<gene>
    <name evidence="1" type="ORF">ACHAWU_001730</name>
</gene>
<name>A0ABD3M824_9STRA</name>
<sequence>MAFGRLTNKFRILKGSMVGSLDRITAIIMAFVEEDGNVDDDATIANEPSAPLGMAYLPVVPNEDWEEIEGMSYAHAAIINYLHANNYQHPLYNLERKRNELLVTSPNSDLEWESEYISPL</sequence>
<dbReference type="EMBL" id="JALLBG020000190">
    <property type="protein sequence ID" value="KAL3760220.1"/>
    <property type="molecule type" value="Genomic_DNA"/>
</dbReference>